<keyword evidence="5" id="KW-0969">Cilium</keyword>
<evidence type="ECO:0000256" key="2">
    <source>
        <dbReference type="ARBA" id="ARBA00009677"/>
    </source>
</evidence>
<gene>
    <name evidence="5" type="ORF">HCT46_05275</name>
</gene>
<dbReference type="InterPro" id="IPR053967">
    <property type="entry name" value="LlgE_F_G-like_D1"/>
</dbReference>
<keyword evidence="5" id="KW-0282">Flagellum</keyword>
<dbReference type="InterPro" id="IPR037925">
    <property type="entry name" value="FlgE/F/G-like"/>
</dbReference>
<evidence type="ECO:0000256" key="1">
    <source>
        <dbReference type="ARBA" id="ARBA00004117"/>
    </source>
</evidence>
<reference evidence="5" key="1">
    <citation type="submission" date="2020-03" db="EMBL/GenBank/DDBJ databases">
        <title>Spirochaetal bacteria isolated from arthropods constitute a novel genus Entomospira genus novum within the order Spirochaetales.</title>
        <authorList>
            <person name="Grana-Miraglia L."/>
            <person name="Sikutova S."/>
            <person name="Fingerle V."/>
            <person name="Sing A."/>
            <person name="Castillo-Ramirez S."/>
            <person name="Margos G."/>
            <person name="Rudolf I."/>
        </authorList>
    </citation>
    <scope>NUCLEOTIDE SEQUENCE</scope>
    <source>
        <strain evidence="5">BR208</strain>
    </source>
</reference>
<feature type="domain" description="Flagellar hook protein FlgE/F/G-like D1" evidence="4">
    <location>
        <begin position="102"/>
        <end position="173"/>
    </location>
</feature>
<dbReference type="GO" id="GO:0009425">
    <property type="term" value="C:bacterial-type flagellum basal body"/>
    <property type="evidence" value="ECO:0007669"/>
    <property type="project" value="UniProtKB-SubCell"/>
</dbReference>
<organism evidence="5 6">
    <name type="scientific">Entomospira nematocerorum</name>
    <dbReference type="NCBI Taxonomy" id="2719987"/>
    <lineage>
        <taxon>Bacteria</taxon>
        <taxon>Pseudomonadati</taxon>
        <taxon>Spirochaetota</taxon>
        <taxon>Spirochaetia</taxon>
        <taxon>Spirochaetales</taxon>
        <taxon>Spirochaetaceae</taxon>
        <taxon>Entomospira</taxon>
    </lineage>
</organism>
<evidence type="ECO:0000313" key="5">
    <source>
        <dbReference type="EMBL" id="NIZ47321.1"/>
    </source>
</evidence>
<keyword evidence="3" id="KW-0975">Bacterial flagellum</keyword>
<dbReference type="RefSeq" id="WP_167703729.1">
    <property type="nucleotide sequence ID" value="NZ_CP118168.1"/>
</dbReference>
<dbReference type="Pfam" id="PF22692">
    <property type="entry name" value="LlgE_F_G_D1"/>
    <property type="match status" value="1"/>
</dbReference>
<evidence type="ECO:0000259" key="4">
    <source>
        <dbReference type="Pfam" id="PF22692"/>
    </source>
</evidence>
<dbReference type="SUPFAM" id="SSF117143">
    <property type="entry name" value="Flagellar hook protein flgE"/>
    <property type="match status" value="1"/>
</dbReference>
<sequence length="304" mass="34736">MLSHNLFYRRFTLAITMYCIASIGSLSAATGSLSWRPIWDFDESESKEELFDLLLVELFYSADFGFKAKDINYATGTLSIGDKPLYMAQGEIISTSSYLDFAISGNGFFRVERAEDDYAFTRNGNFQVDSDGWVITAEGYRLYPHLRIDKADVDHLRMKVNGRTLQVIKDGKIRDLYDFILFSPIQADTIDDASINSDVSLIESYGVFFLFDATEETGFYSIQQRALELSNVKIERILARLSDLLFKIRAENPSIDYDFRFYMIDHLLKSQLQMGQTAQSIKRFSDLVKGVAPLLLFDEEKLDA</sequence>
<keyword evidence="6" id="KW-1185">Reference proteome</keyword>
<protein>
    <submittedName>
        <fullName evidence="5">Flagellar hook basal-body protein</fullName>
    </submittedName>
</protein>
<dbReference type="AlphaFoldDB" id="A0A968GGC9"/>
<dbReference type="GO" id="GO:0071978">
    <property type="term" value="P:bacterial-type flagellum-dependent swarming motility"/>
    <property type="evidence" value="ECO:0007669"/>
    <property type="project" value="TreeGrafter"/>
</dbReference>
<comment type="caution">
    <text evidence="5">The sequence shown here is derived from an EMBL/GenBank/DDBJ whole genome shotgun (WGS) entry which is preliminary data.</text>
</comment>
<dbReference type="PANTHER" id="PTHR30435">
    <property type="entry name" value="FLAGELLAR PROTEIN"/>
    <property type="match status" value="1"/>
</dbReference>
<dbReference type="PANTHER" id="PTHR30435:SF19">
    <property type="entry name" value="FLAGELLAR BASAL-BODY ROD PROTEIN FLGG"/>
    <property type="match status" value="1"/>
</dbReference>
<name>A0A968GGC9_9SPIO</name>
<evidence type="ECO:0000256" key="3">
    <source>
        <dbReference type="ARBA" id="ARBA00023143"/>
    </source>
</evidence>
<proteinExistence type="inferred from homology"/>
<keyword evidence="5" id="KW-0966">Cell projection</keyword>
<dbReference type="Proteomes" id="UP000752013">
    <property type="component" value="Unassembled WGS sequence"/>
</dbReference>
<evidence type="ECO:0000313" key="6">
    <source>
        <dbReference type="Proteomes" id="UP000752013"/>
    </source>
</evidence>
<dbReference type="EMBL" id="JAATLK010000001">
    <property type="protein sequence ID" value="NIZ47321.1"/>
    <property type="molecule type" value="Genomic_DNA"/>
</dbReference>
<comment type="subcellular location">
    <subcellularLocation>
        <location evidence="1">Bacterial flagellum basal body</location>
    </subcellularLocation>
</comment>
<comment type="similarity">
    <text evidence="2">Belongs to the flagella basal body rod proteins family.</text>
</comment>
<accession>A0A968GGC9</accession>